<dbReference type="SUPFAM" id="SSF54427">
    <property type="entry name" value="NTF2-like"/>
    <property type="match status" value="1"/>
</dbReference>
<dbReference type="AlphaFoldDB" id="A0A1C3NZ63"/>
<organism evidence="1 2">
    <name type="scientific">Candidatus Protofrankia californiensis</name>
    <dbReference type="NCBI Taxonomy" id="1839754"/>
    <lineage>
        <taxon>Bacteria</taxon>
        <taxon>Bacillati</taxon>
        <taxon>Actinomycetota</taxon>
        <taxon>Actinomycetes</taxon>
        <taxon>Frankiales</taxon>
        <taxon>Frankiaceae</taxon>
        <taxon>Protofrankia</taxon>
    </lineage>
</organism>
<reference evidence="2" key="1">
    <citation type="submission" date="2016-02" db="EMBL/GenBank/DDBJ databases">
        <authorList>
            <person name="Wibberg D."/>
        </authorList>
    </citation>
    <scope>NUCLEOTIDE SEQUENCE [LARGE SCALE GENOMIC DNA]</scope>
</reference>
<dbReference type="InterPro" id="IPR032710">
    <property type="entry name" value="NTF2-like_dom_sf"/>
</dbReference>
<evidence type="ECO:0008006" key="3">
    <source>
        <dbReference type="Google" id="ProtNLM"/>
    </source>
</evidence>
<dbReference type="EMBL" id="FLUV01001357">
    <property type="protein sequence ID" value="SBW22856.1"/>
    <property type="molecule type" value="Genomic_DNA"/>
</dbReference>
<protein>
    <recommendedName>
        <fullName evidence="3">SnoaL-like domain-containing protein</fullName>
    </recommendedName>
</protein>
<name>A0A1C3NZ63_9ACTN</name>
<keyword evidence="2" id="KW-1185">Reference proteome</keyword>
<sequence>MGIHRFEVLEAIETTGGNGSQAVTILWCWTGEHLAGYQGVPTEGKKLTTRGQTWHHFDADGRIDRELTNWNDTPVFQQLGLPVRTPRHWEKDVDPGSLD</sequence>
<evidence type="ECO:0000313" key="2">
    <source>
        <dbReference type="Proteomes" id="UP000199013"/>
    </source>
</evidence>
<proteinExistence type="predicted"/>
<accession>A0A1C3NZ63</accession>
<gene>
    <name evidence="1" type="ORF">FDG2_3224</name>
</gene>
<dbReference type="Gene3D" id="3.10.450.50">
    <property type="match status" value="1"/>
</dbReference>
<evidence type="ECO:0000313" key="1">
    <source>
        <dbReference type="EMBL" id="SBW22856.1"/>
    </source>
</evidence>
<dbReference type="Proteomes" id="UP000199013">
    <property type="component" value="Unassembled WGS sequence"/>
</dbReference>